<evidence type="ECO:0000256" key="1">
    <source>
        <dbReference type="SAM" id="Phobius"/>
    </source>
</evidence>
<name>A0A1I7S671_BURXY</name>
<feature type="transmembrane region" description="Helical" evidence="1">
    <location>
        <begin position="150"/>
        <end position="176"/>
    </location>
</feature>
<proteinExistence type="predicted"/>
<evidence type="ECO:0000313" key="3">
    <source>
        <dbReference type="Proteomes" id="UP000095284"/>
    </source>
</evidence>
<feature type="signal peptide" evidence="2">
    <location>
        <begin position="1"/>
        <end position="21"/>
    </location>
</feature>
<sequence length="203" mass="23090">MIIRDFLLCGFLFSQFSLISSSEYLRGCSSHCTMTGGAGSEECWSKTSDYFQISLLSQLRNFVNIEIGIAQWKRQNGQEMDWEAAREDTVAKMDAELPPDIEDEDGLTDLDLYSKVIGALVKAAHEQFDKNSSRETIVECPHGCEKSSDWFFWLFCTSAMFTLFLTGGIGFMVYILDYQSCDYVDLVQETQKQKKKKQAQAPK</sequence>
<feature type="chain" id="PRO_5009305546" evidence="2">
    <location>
        <begin position="22"/>
        <end position="203"/>
    </location>
</feature>
<dbReference type="WBParaSite" id="BXY_0850700.1">
    <property type="protein sequence ID" value="BXY_0850700.1"/>
    <property type="gene ID" value="BXY_0850700"/>
</dbReference>
<evidence type="ECO:0000256" key="2">
    <source>
        <dbReference type="SAM" id="SignalP"/>
    </source>
</evidence>
<organism evidence="3 4">
    <name type="scientific">Bursaphelenchus xylophilus</name>
    <name type="common">Pinewood nematode worm</name>
    <name type="synonym">Aphelenchoides xylophilus</name>
    <dbReference type="NCBI Taxonomy" id="6326"/>
    <lineage>
        <taxon>Eukaryota</taxon>
        <taxon>Metazoa</taxon>
        <taxon>Ecdysozoa</taxon>
        <taxon>Nematoda</taxon>
        <taxon>Chromadorea</taxon>
        <taxon>Rhabditida</taxon>
        <taxon>Tylenchina</taxon>
        <taxon>Tylenchomorpha</taxon>
        <taxon>Aphelenchoidea</taxon>
        <taxon>Aphelenchoididae</taxon>
        <taxon>Bursaphelenchus</taxon>
    </lineage>
</organism>
<dbReference type="AlphaFoldDB" id="A0A1I7S671"/>
<keyword evidence="1" id="KW-1133">Transmembrane helix</keyword>
<keyword evidence="1" id="KW-0472">Membrane</keyword>
<reference evidence="4" key="1">
    <citation type="submission" date="2016-11" db="UniProtKB">
        <authorList>
            <consortium name="WormBaseParasite"/>
        </authorList>
    </citation>
    <scope>IDENTIFICATION</scope>
</reference>
<dbReference type="Proteomes" id="UP000095284">
    <property type="component" value="Unplaced"/>
</dbReference>
<accession>A0A1I7S671</accession>
<keyword evidence="1" id="KW-0812">Transmembrane</keyword>
<protein>
    <submittedName>
        <fullName evidence="4">Leucine-rich single-pass membrane protein 1</fullName>
    </submittedName>
</protein>
<keyword evidence="2" id="KW-0732">Signal</keyword>
<evidence type="ECO:0000313" key="4">
    <source>
        <dbReference type="WBParaSite" id="BXY_0850700.1"/>
    </source>
</evidence>